<feature type="region of interest" description="Disordered" evidence="1">
    <location>
        <begin position="1"/>
        <end position="47"/>
    </location>
</feature>
<dbReference type="OrthoDB" id="6580211at2759"/>
<feature type="compositionally biased region" description="Polar residues" evidence="1">
    <location>
        <begin position="31"/>
        <end position="41"/>
    </location>
</feature>
<dbReference type="PANTHER" id="PTHR46289:SF14">
    <property type="entry name" value="DUF4371 DOMAIN-CONTAINING PROTEIN"/>
    <property type="match status" value="1"/>
</dbReference>
<dbReference type="GO" id="GO:0046983">
    <property type="term" value="F:protein dimerization activity"/>
    <property type="evidence" value="ECO:0007669"/>
    <property type="project" value="InterPro"/>
</dbReference>
<evidence type="ECO:0000256" key="1">
    <source>
        <dbReference type="SAM" id="MobiDB-lite"/>
    </source>
</evidence>
<dbReference type="InterPro" id="IPR012337">
    <property type="entry name" value="RNaseH-like_sf"/>
</dbReference>
<reference evidence="3 4" key="1">
    <citation type="submission" date="2019-08" db="EMBL/GenBank/DDBJ databases">
        <title>Whole genome of Aphis craccivora.</title>
        <authorList>
            <person name="Voronova N.V."/>
            <person name="Shulinski R.S."/>
            <person name="Bandarenka Y.V."/>
            <person name="Zhorov D.G."/>
            <person name="Warner D."/>
        </authorList>
    </citation>
    <scope>NUCLEOTIDE SEQUENCE [LARGE SCALE GENOMIC DNA]</scope>
    <source>
        <strain evidence="3">180601</strain>
        <tissue evidence="3">Whole Body</tissue>
    </source>
</reference>
<protein>
    <submittedName>
        <fullName evidence="3">52 kDa repressor of the inhibitor of the protein kinase-like</fullName>
    </submittedName>
</protein>
<evidence type="ECO:0000259" key="2">
    <source>
        <dbReference type="Pfam" id="PF05699"/>
    </source>
</evidence>
<accession>A0A6G0VZY4</accession>
<dbReference type="InterPro" id="IPR008906">
    <property type="entry name" value="HATC_C_dom"/>
</dbReference>
<dbReference type="PANTHER" id="PTHR46289">
    <property type="entry name" value="52 KDA REPRESSOR OF THE INHIBITOR OF THE PROTEIN KINASE-LIKE PROTEIN-RELATED"/>
    <property type="match status" value="1"/>
</dbReference>
<dbReference type="SUPFAM" id="SSF53098">
    <property type="entry name" value="Ribonuclease H-like"/>
    <property type="match status" value="1"/>
</dbReference>
<feature type="domain" description="HAT C-terminal dimerisation" evidence="2">
    <location>
        <begin position="726"/>
        <end position="796"/>
    </location>
</feature>
<keyword evidence="4" id="KW-1185">Reference proteome</keyword>
<dbReference type="AlphaFoldDB" id="A0A6G0VZY4"/>
<organism evidence="3 4">
    <name type="scientific">Aphis craccivora</name>
    <name type="common">Cowpea aphid</name>
    <dbReference type="NCBI Taxonomy" id="307492"/>
    <lineage>
        <taxon>Eukaryota</taxon>
        <taxon>Metazoa</taxon>
        <taxon>Ecdysozoa</taxon>
        <taxon>Arthropoda</taxon>
        <taxon>Hexapoda</taxon>
        <taxon>Insecta</taxon>
        <taxon>Pterygota</taxon>
        <taxon>Neoptera</taxon>
        <taxon>Paraneoptera</taxon>
        <taxon>Hemiptera</taxon>
        <taxon>Sternorrhyncha</taxon>
        <taxon>Aphidomorpha</taxon>
        <taxon>Aphidoidea</taxon>
        <taxon>Aphididae</taxon>
        <taxon>Aphidini</taxon>
        <taxon>Aphis</taxon>
        <taxon>Aphis</taxon>
    </lineage>
</organism>
<evidence type="ECO:0000313" key="4">
    <source>
        <dbReference type="Proteomes" id="UP000478052"/>
    </source>
</evidence>
<evidence type="ECO:0000313" key="3">
    <source>
        <dbReference type="EMBL" id="KAF0716749.1"/>
    </source>
</evidence>
<dbReference type="EMBL" id="VUJU01009938">
    <property type="protein sequence ID" value="KAF0716749.1"/>
    <property type="molecule type" value="Genomic_DNA"/>
</dbReference>
<proteinExistence type="predicted"/>
<dbReference type="Pfam" id="PF05699">
    <property type="entry name" value="Dimer_Tnp_hAT"/>
    <property type="match status" value="1"/>
</dbReference>
<feature type="non-terminal residue" evidence="3">
    <location>
        <position position="1"/>
    </location>
</feature>
<gene>
    <name evidence="3" type="ORF">FWK35_00037392</name>
</gene>
<name>A0A6G0VZY4_APHCR</name>
<dbReference type="Proteomes" id="UP000478052">
    <property type="component" value="Unassembled WGS sequence"/>
</dbReference>
<comment type="caution">
    <text evidence="3">The sequence shown here is derived from an EMBL/GenBank/DDBJ whole genome shotgun (WGS) entry which is preliminary data.</text>
</comment>
<sequence>GDSFKRNSRSVRQIDTFFSKKPKLGSDNRQNESSISTSVPNSDHRNNLAIDIPCTNTLSASKSEQKNDSHINFDYSSDIGCFIESKSIDNSSKANLLEKHWMPPINYEFPFCVVTKNGKQTKKYAQRSHLNKFHWLVLSHKDQGLYCKYCALFASGSGGGVQTNTPLKRLVKQPLKAFDDLLGEKGSLLTHQRNKYHQMSVEAGKCFLVTYHNPDLNVANQVCKQRMAQVKENRDRLQPIVSTIVLCGRQNIPLRGHRDDGKIILNVDKNEQNSVVANQEGNFRAPLRFRIESGDSNLRQHLEVANSNATYISKTVQNELIDTCKDLIQEAILARVKEAKLFSLIFDETTDISHTEQLSLSIRYFYNGVIKEDFLTFCDAYEMIHFEDARAERRLTGVELSRIVEDLCFKFDIDLAWCVGIGTDSCSVMASETKGALHELSKKATNAKRCPCNNHILNNSLAKSSKVSACRNASATMRKVVAFANASTKRHKVFEEELEGMALQGICETRWVERHDGHLQFQGYNLVKICNALHRITTWEDSKTASDAQCLRHVLCSSEFIIASTSSIDLKRATDAMKDTIFLLKQKRTNSDVVFQQLFSESKEISEQLDVEIRLPRIVPRQKHRENNQPGQTAEEYFRKSIYIPLLDSIIADLEERLSPEVLSLFNLGVFLPKTVYSEVDLVAVREAVKNYTELLHRPHISTVLSEFQLWVTKWKREVESGNKVPEFLPQVIEQCDTDLYPNINVLLQILATLPVSAATAERSFSTLRRLKTWLRSNMGEERLTGLALLNIHKNIAVNVDDIITRFGKTKQRRLNFVI</sequence>
<dbReference type="InterPro" id="IPR052958">
    <property type="entry name" value="IFN-induced_PKR_regulator"/>
</dbReference>